<protein>
    <submittedName>
        <fullName evidence="1">Uncharacterized protein</fullName>
    </submittedName>
</protein>
<keyword evidence="2" id="KW-1185">Reference proteome</keyword>
<dbReference type="InParanoid" id="A0A7J7C4N0"/>
<gene>
    <name evidence="1" type="ORF">HS088_TW21G01225</name>
</gene>
<dbReference type="Proteomes" id="UP000593562">
    <property type="component" value="Unassembled WGS sequence"/>
</dbReference>
<evidence type="ECO:0000313" key="2">
    <source>
        <dbReference type="Proteomes" id="UP000593562"/>
    </source>
</evidence>
<dbReference type="AlphaFoldDB" id="A0A7J7C4N0"/>
<sequence>MYQHRWNIDGRVGFTRFGVRICSLEFFWARVLVYCYPVFCMWQMKSQILSLWSEYQKFLFLQVSSPPICIGNGRIYIVYCSLAIELHHGVRKRQEIRKTPEQETQPYSCKSVARSQKYIL</sequence>
<name>A0A7J7C4N0_TRIWF</name>
<accession>A0A7J7C4N0</accession>
<proteinExistence type="predicted"/>
<evidence type="ECO:0000313" key="1">
    <source>
        <dbReference type="EMBL" id="KAF5729068.1"/>
    </source>
</evidence>
<reference evidence="1 2" key="1">
    <citation type="journal article" date="2020" name="Nat. Commun.">
        <title>Genome of Tripterygium wilfordii and identification of cytochrome P450 involved in triptolide biosynthesis.</title>
        <authorList>
            <person name="Tu L."/>
            <person name="Su P."/>
            <person name="Zhang Z."/>
            <person name="Gao L."/>
            <person name="Wang J."/>
            <person name="Hu T."/>
            <person name="Zhou J."/>
            <person name="Zhang Y."/>
            <person name="Zhao Y."/>
            <person name="Liu Y."/>
            <person name="Song Y."/>
            <person name="Tong Y."/>
            <person name="Lu Y."/>
            <person name="Yang J."/>
            <person name="Xu C."/>
            <person name="Jia M."/>
            <person name="Peters R.J."/>
            <person name="Huang L."/>
            <person name="Gao W."/>
        </authorList>
    </citation>
    <scope>NUCLEOTIDE SEQUENCE [LARGE SCALE GENOMIC DNA]</scope>
    <source>
        <strain evidence="2">cv. XIE 37</strain>
        <tissue evidence="1">Leaf</tissue>
    </source>
</reference>
<dbReference type="EMBL" id="JAAARO010000021">
    <property type="protein sequence ID" value="KAF5729068.1"/>
    <property type="molecule type" value="Genomic_DNA"/>
</dbReference>
<comment type="caution">
    <text evidence="1">The sequence shown here is derived from an EMBL/GenBank/DDBJ whole genome shotgun (WGS) entry which is preliminary data.</text>
</comment>
<organism evidence="1 2">
    <name type="scientific">Tripterygium wilfordii</name>
    <name type="common">Thunder God vine</name>
    <dbReference type="NCBI Taxonomy" id="458696"/>
    <lineage>
        <taxon>Eukaryota</taxon>
        <taxon>Viridiplantae</taxon>
        <taxon>Streptophyta</taxon>
        <taxon>Embryophyta</taxon>
        <taxon>Tracheophyta</taxon>
        <taxon>Spermatophyta</taxon>
        <taxon>Magnoliopsida</taxon>
        <taxon>eudicotyledons</taxon>
        <taxon>Gunneridae</taxon>
        <taxon>Pentapetalae</taxon>
        <taxon>rosids</taxon>
        <taxon>fabids</taxon>
        <taxon>Celastrales</taxon>
        <taxon>Celastraceae</taxon>
        <taxon>Tripterygium</taxon>
    </lineage>
</organism>